<reference evidence="1" key="1">
    <citation type="submission" date="2019-11" db="EMBL/GenBank/DDBJ databases">
        <title>Nori genome reveals adaptations in red seaweeds to the harsh intertidal environment.</title>
        <authorList>
            <person name="Wang D."/>
            <person name="Mao Y."/>
        </authorList>
    </citation>
    <scope>NUCLEOTIDE SEQUENCE</scope>
    <source>
        <tissue evidence="1">Gametophyte</tissue>
    </source>
</reference>
<evidence type="ECO:0000313" key="2">
    <source>
        <dbReference type="Proteomes" id="UP000798662"/>
    </source>
</evidence>
<proteinExistence type="predicted"/>
<sequence length="129" mass="14511">MSAGLMYRPSHVLILPTSGKYWGVTYCDRLSIREPPPASRRARLDGIGWDDSAKEGGGQQQQNEQEALEGERRRTGKNDERQTEGKSRWTRRDEEVGSSETSTRGSCRTEEDTSRCVARSMRHVRGAPA</sequence>
<evidence type="ECO:0000313" key="1">
    <source>
        <dbReference type="EMBL" id="KAK1858157.1"/>
    </source>
</evidence>
<protein>
    <submittedName>
        <fullName evidence="1">Uncharacterized protein</fullName>
    </submittedName>
</protein>
<accession>A0ACC3BK20</accession>
<comment type="caution">
    <text evidence="1">The sequence shown here is derived from an EMBL/GenBank/DDBJ whole genome shotgun (WGS) entry which is preliminary data.</text>
</comment>
<organism evidence="1 2">
    <name type="scientific">Pyropia yezoensis</name>
    <name type="common">Susabi-nori</name>
    <name type="synonym">Porphyra yezoensis</name>
    <dbReference type="NCBI Taxonomy" id="2788"/>
    <lineage>
        <taxon>Eukaryota</taxon>
        <taxon>Rhodophyta</taxon>
        <taxon>Bangiophyceae</taxon>
        <taxon>Bangiales</taxon>
        <taxon>Bangiaceae</taxon>
        <taxon>Pyropia</taxon>
    </lineage>
</organism>
<name>A0ACC3BK20_PYRYE</name>
<gene>
    <name evidence="1" type="ORF">I4F81_000768</name>
</gene>
<dbReference type="EMBL" id="CM020618">
    <property type="protein sequence ID" value="KAK1858157.1"/>
    <property type="molecule type" value="Genomic_DNA"/>
</dbReference>
<keyword evidence="2" id="KW-1185">Reference proteome</keyword>
<dbReference type="Proteomes" id="UP000798662">
    <property type="component" value="Chromosome 1"/>
</dbReference>